<evidence type="ECO:0000313" key="1">
    <source>
        <dbReference type="EMBL" id="KFP37942.1"/>
    </source>
</evidence>
<feature type="non-terminal residue" evidence="1">
    <location>
        <position position="133"/>
    </location>
</feature>
<dbReference type="EMBL" id="KK738522">
    <property type="protein sequence ID" value="KFP37942.1"/>
    <property type="molecule type" value="Genomic_DNA"/>
</dbReference>
<name>A0A091KCW0_9AVES</name>
<protein>
    <submittedName>
        <fullName evidence="1">Uncharacterized protein C1orf94</fullName>
    </submittedName>
</protein>
<keyword evidence="2" id="KW-1185">Reference proteome</keyword>
<dbReference type="PANTHER" id="PTHR35674:SF1">
    <property type="entry name" value="CDNA SEQUENCE CK137956"/>
    <property type="match status" value="1"/>
</dbReference>
<dbReference type="Pfam" id="PF15752">
    <property type="entry name" value="DUF4688"/>
    <property type="match status" value="1"/>
</dbReference>
<reference evidence="1 2" key="1">
    <citation type="submission" date="2014-04" db="EMBL/GenBank/DDBJ databases">
        <title>Genome evolution of avian class.</title>
        <authorList>
            <person name="Zhang G."/>
            <person name="Li C."/>
        </authorList>
    </citation>
    <scope>NUCLEOTIDE SEQUENCE [LARGE SCALE GENOMIC DNA]</scope>
    <source>
        <strain evidence="1">BGI_N324</strain>
    </source>
</reference>
<sequence length="133" mass="14830">SNASTSGFSTTSMTTALIQPVWQSLSFPPYPGFPNHSNFPQFQGPYQRARIPYQQALYPSFGCYSRQVARYSPQQIFQPPYAPMLNYITLVQPGYAHQQMIPPTPSSNIQDLPPMAGDGIQYPFSPSYGYGHA</sequence>
<dbReference type="AlphaFoldDB" id="A0A091KCW0"/>
<evidence type="ECO:0000313" key="2">
    <source>
        <dbReference type="Proteomes" id="UP000053330"/>
    </source>
</evidence>
<feature type="non-terminal residue" evidence="1">
    <location>
        <position position="1"/>
    </location>
</feature>
<gene>
    <name evidence="1" type="ORF">N324_05598</name>
</gene>
<organism evidence="1 2">
    <name type="scientific">Chlamydotis macqueenii</name>
    <name type="common">Macqueen's bustard</name>
    <dbReference type="NCBI Taxonomy" id="187382"/>
    <lineage>
        <taxon>Eukaryota</taxon>
        <taxon>Metazoa</taxon>
        <taxon>Chordata</taxon>
        <taxon>Craniata</taxon>
        <taxon>Vertebrata</taxon>
        <taxon>Euteleostomi</taxon>
        <taxon>Archelosauria</taxon>
        <taxon>Archosauria</taxon>
        <taxon>Dinosauria</taxon>
        <taxon>Saurischia</taxon>
        <taxon>Theropoda</taxon>
        <taxon>Coelurosauria</taxon>
        <taxon>Aves</taxon>
        <taxon>Neognathae</taxon>
        <taxon>Neoaves</taxon>
        <taxon>Otidimorphae</taxon>
        <taxon>Otidiformes</taxon>
        <taxon>Otididae</taxon>
        <taxon>Chlamydotis</taxon>
    </lineage>
</organism>
<accession>A0A091KCW0</accession>
<dbReference type="Proteomes" id="UP000053330">
    <property type="component" value="Unassembled WGS sequence"/>
</dbReference>
<dbReference type="InterPro" id="IPR031496">
    <property type="entry name" value="DUF4688"/>
</dbReference>
<proteinExistence type="predicted"/>
<dbReference type="PANTHER" id="PTHR35674">
    <property type="entry name" value="CDNA SEQUENCE CK137956"/>
    <property type="match status" value="1"/>
</dbReference>